<reference evidence="2" key="1">
    <citation type="submission" date="2016-12" db="EMBL/GenBank/DDBJ databases">
        <authorList>
            <person name="Gulvik C.A."/>
        </authorList>
    </citation>
    <scope>NUCLEOTIDE SEQUENCE [LARGE SCALE GENOMIC DNA]</scope>
    <source>
        <strain evidence="2">NED12-00049-6B</strain>
    </source>
</reference>
<dbReference type="AlphaFoldDB" id="A0A1Q8E9E1"/>
<dbReference type="Proteomes" id="UP000186890">
    <property type="component" value="Unassembled WGS sequence"/>
</dbReference>
<dbReference type="EMBL" id="MSJM01000002">
    <property type="protein sequence ID" value="OLF48416.1"/>
    <property type="molecule type" value="Genomic_DNA"/>
</dbReference>
<proteinExistence type="predicted"/>
<accession>A0A1Q8E9E1</accession>
<protein>
    <submittedName>
        <fullName evidence="1">Uncharacterized protein</fullName>
    </submittedName>
</protein>
<evidence type="ECO:0000313" key="2">
    <source>
        <dbReference type="Proteomes" id="UP000186890"/>
    </source>
</evidence>
<organism evidence="1 2">
    <name type="scientific">Streptococcus cuniculi</name>
    <dbReference type="NCBI Taxonomy" id="1432788"/>
    <lineage>
        <taxon>Bacteria</taxon>
        <taxon>Bacillati</taxon>
        <taxon>Bacillota</taxon>
        <taxon>Bacilli</taxon>
        <taxon>Lactobacillales</taxon>
        <taxon>Streptococcaceae</taxon>
        <taxon>Streptococcus</taxon>
    </lineage>
</organism>
<sequence>MFKEKFYEKIQEFEGKLSFWKVVLNEKKVFPFTYGYFFDTTKQVWVVYEVGERSDFGILAECGSEHEALEELYIAVRYTYRAINGR</sequence>
<dbReference type="RefSeq" id="WP_075104139.1">
    <property type="nucleotide sequence ID" value="NZ_MSJM01000002.1"/>
</dbReference>
<evidence type="ECO:0000313" key="1">
    <source>
        <dbReference type="EMBL" id="OLF48416.1"/>
    </source>
</evidence>
<gene>
    <name evidence="1" type="ORF">BU202_02010</name>
</gene>
<dbReference type="OrthoDB" id="2237387at2"/>
<keyword evidence="2" id="KW-1185">Reference proteome</keyword>
<name>A0A1Q8E9E1_9STRE</name>
<comment type="caution">
    <text evidence="1">The sequence shown here is derived from an EMBL/GenBank/DDBJ whole genome shotgun (WGS) entry which is preliminary data.</text>
</comment>